<gene>
    <name evidence="1" type="ORF">EIO64_15375</name>
</gene>
<name>A0A4D7AMK7_9FIRM</name>
<sequence length="235" mass="26101">MEKPIIGVTPLWDEEKKSYWMLPGYLEGVKEAGAIPVILPLTTNGADIAQLADLCDGFLFTGGQDVDPQLYGEAMEPFCGELCPARDALEQELLRQALERDKPILGICRGIQFLNAALGGTLYQDLPTEHPSEIGHSMKPPYDRMAHTVHIWPMTPLASLLGKTELEVNSCHHQAIRSLAPSLVEMARSTDDLIEAMYLPGKTFVWGVQWHPEMSLQEESSRKIFEAFVGAVQQK</sequence>
<organism evidence="1 2">
    <name type="scientific">Dysosmobacter welbionis</name>
    <dbReference type="NCBI Taxonomy" id="2093857"/>
    <lineage>
        <taxon>Bacteria</taxon>
        <taxon>Bacillati</taxon>
        <taxon>Bacillota</taxon>
        <taxon>Clostridia</taxon>
        <taxon>Eubacteriales</taxon>
        <taxon>Oscillospiraceae</taxon>
        <taxon>Dysosmobacter</taxon>
    </lineage>
</organism>
<dbReference type="Pfam" id="PF07722">
    <property type="entry name" value="Peptidase_C26"/>
    <property type="match status" value="1"/>
</dbReference>
<dbReference type="RefSeq" id="WP_119310744.1">
    <property type="nucleotide sequence ID" value="NZ_CP034413.3"/>
</dbReference>
<dbReference type="SUPFAM" id="SSF52317">
    <property type="entry name" value="Class I glutamine amidotransferase-like"/>
    <property type="match status" value="1"/>
</dbReference>
<dbReference type="InterPro" id="IPR029062">
    <property type="entry name" value="Class_I_gatase-like"/>
</dbReference>
<reference evidence="2" key="1">
    <citation type="submission" date="2018-12" db="EMBL/GenBank/DDBJ databases">
        <title>Dusodibacter welbiota gen. nov., sp. nov., isolated from human faeces and emended description of the Oscillibacter genus.</title>
        <authorList>
            <person name="Le Roy T."/>
            <person name="Van der Smissen P."/>
            <person name="Delzenne N."/>
            <person name="Muccioli G."/>
            <person name="Collet J.F."/>
            <person name="Cani P.D."/>
        </authorList>
    </citation>
    <scope>NUCLEOTIDE SEQUENCE [LARGE SCALE GENOMIC DNA]</scope>
    <source>
        <strain evidence="2">J115</strain>
    </source>
</reference>
<accession>A0A4D7AMK7</accession>
<dbReference type="InterPro" id="IPR044668">
    <property type="entry name" value="PuuD-like"/>
</dbReference>
<evidence type="ECO:0000313" key="2">
    <source>
        <dbReference type="Proteomes" id="UP000298642"/>
    </source>
</evidence>
<dbReference type="PANTHER" id="PTHR43235:SF1">
    <property type="entry name" value="GLUTAMINE AMIDOTRANSFERASE PB2B2.05-RELATED"/>
    <property type="match status" value="1"/>
</dbReference>
<keyword evidence="1" id="KW-0378">Hydrolase</keyword>
<dbReference type="GO" id="GO:0006598">
    <property type="term" value="P:polyamine catabolic process"/>
    <property type="evidence" value="ECO:0007669"/>
    <property type="project" value="TreeGrafter"/>
</dbReference>
<dbReference type="PROSITE" id="PS51273">
    <property type="entry name" value="GATASE_TYPE_1"/>
    <property type="match status" value="1"/>
</dbReference>
<dbReference type="EMBL" id="CP034413">
    <property type="protein sequence ID" value="QCI60419.1"/>
    <property type="molecule type" value="Genomic_DNA"/>
</dbReference>
<dbReference type="CDD" id="cd01745">
    <property type="entry name" value="GATase1_2"/>
    <property type="match status" value="1"/>
</dbReference>
<protein>
    <submittedName>
        <fullName evidence="1">Gamma-glutamyl-gamma-aminobutyrate hydrolase family protein</fullName>
    </submittedName>
</protein>
<evidence type="ECO:0000313" key="1">
    <source>
        <dbReference type="EMBL" id="QCI60419.1"/>
    </source>
</evidence>
<dbReference type="GO" id="GO:0033969">
    <property type="term" value="F:gamma-glutamyl-gamma-aminobutyrate hydrolase activity"/>
    <property type="evidence" value="ECO:0007669"/>
    <property type="project" value="TreeGrafter"/>
</dbReference>
<dbReference type="KEGG" id="obj:EIO64_15375"/>
<dbReference type="PANTHER" id="PTHR43235">
    <property type="entry name" value="GLUTAMINE AMIDOTRANSFERASE PB2B2.05-RELATED"/>
    <property type="match status" value="1"/>
</dbReference>
<keyword evidence="2" id="KW-1185">Reference proteome</keyword>
<dbReference type="Proteomes" id="UP000298642">
    <property type="component" value="Chromosome"/>
</dbReference>
<dbReference type="AlphaFoldDB" id="A0A4D7AMK7"/>
<dbReference type="GO" id="GO:0005829">
    <property type="term" value="C:cytosol"/>
    <property type="evidence" value="ECO:0007669"/>
    <property type="project" value="TreeGrafter"/>
</dbReference>
<dbReference type="InterPro" id="IPR011697">
    <property type="entry name" value="Peptidase_C26"/>
</dbReference>
<dbReference type="Gene3D" id="3.40.50.880">
    <property type="match status" value="1"/>
</dbReference>
<proteinExistence type="predicted"/>